<reference evidence="2" key="2">
    <citation type="submission" date="2012-02" db="EMBL/GenBank/DDBJ databases">
        <authorList>
            <person name="Genoscope - CEA"/>
        </authorList>
    </citation>
    <scope>NUCLEOTIDE SEQUENCE</scope>
</reference>
<dbReference type="EMBL" id="FO117620">
    <property type="protein sequence ID" value="CCG00891.1"/>
    <property type="molecule type" value="Genomic_DNA"/>
</dbReference>
<evidence type="ECO:0000313" key="2">
    <source>
        <dbReference type="EMBL" id="CCG00891.1"/>
    </source>
</evidence>
<dbReference type="InterPro" id="IPR019847">
    <property type="entry name" value="Gliding_motility_assoc_GldN"/>
</dbReference>
<name>H6RIE5_9BACT</name>
<dbReference type="Pfam" id="PF19841">
    <property type="entry name" value="GldN"/>
    <property type="match status" value="1"/>
</dbReference>
<reference evidence="2" key="1">
    <citation type="journal article" date="2012" name="Environ. Microbiol.">
        <title>Genomic content of uncultured Bacteroidetes from contrasting oceanic provinces in the North Atlantic Ocean.</title>
        <authorList>
            <person name="Gomez-Pereira P.R."/>
            <person name="Schuler M."/>
            <person name="Fuchs B.M."/>
            <person name="Bennke C."/>
            <person name="Teeling H."/>
            <person name="Waldmann J."/>
            <person name="Richter M."/>
            <person name="Barbe V."/>
            <person name="Bataille E."/>
            <person name="Glockner F.O."/>
            <person name="Amann R."/>
        </authorList>
    </citation>
    <scope>NUCLEOTIDE SEQUENCE</scope>
</reference>
<protein>
    <submittedName>
        <fullName evidence="1 2">Gliding motility protein</fullName>
    </submittedName>
</protein>
<organism evidence="2">
    <name type="scientific">uncultured Flavobacteriia bacterium</name>
    <dbReference type="NCBI Taxonomy" id="212695"/>
    <lineage>
        <taxon>Bacteria</taxon>
        <taxon>Pseudomonadati</taxon>
        <taxon>Bacteroidota</taxon>
        <taxon>Flavobacteriia</taxon>
        <taxon>environmental samples</taxon>
    </lineage>
</organism>
<dbReference type="AlphaFoldDB" id="H6RIE5"/>
<gene>
    <name evidence="2" type="primary">gldN</name>
    <name evidence="2" type="ORF">VIS_S3CLB100006</name>
    <name evidence="1" type="ORF">VIS_S3CMB110006</name>
</gene>
<proteinExistence type="predicted"/>
<accession>H6RIE5</accession>
<sequence>MLSFILGASIFAQDVPPRGPYNTISGGIVDGVVVKDEVPIRSAVPYEHVRYADFVWSKRVFSRIDAREKLNHELFFPFDEFDSEFKPPKSESDVDGPLWIKHQERWSLWTVILRHIMLGDLPVYQVANPFYNIKQVVEDGYQFKYPIEKVSGIDDYFLNESYQTDIHSVVAASGQGPTLKVTIDGVPDEILKNNGQPFQIWFDSLVNLEYDPTRSEMLVLRDEMPDLEARYNKSIANQGSGVLREDGPISFQSSEGITAYNIKEDWFFDKERSVLDKRIIAIAPVCKFTKVAEMVHKEMRGQMVVFRDGIESYYAQDNFAELINQPTIQLEMFWLYFPDLRNVMVNYYTYNDKSDAQWMSFDDLFWKRKYAAQVYRTSDKFDREIEDYRFGVDALYEAEKVKNNIRKWEHDVWNY</sequence>
<evidence type="ECO:0000313" key="1">
    <source>
        <dbReference type="EMBL" id="CCG00158.1"/>
    </source>
</evidence>
<dbReference type="EMBL" id="FO117600">
    <property type="protein sequence ID" value="CCG00158.1"/>
    <property type="molecule type" value="Genomic_DNA"/>
</dbReference>